<dbReference type="PANTHER" id="PTHR43385">
    <property type="entry name" value="RIBOFLAVIN TRANSPORTER RIBJ"/>
    <property type="match status" value="1"/>
</dbReference>
<dbReference type="Gene3D" id="1.20.1250.20">
    <property type="entry name" value="MFS general substrate transporter like domains"/>
    <property type="match status" value="2"/>
</dbReference>
<evidence type="ECO:0000313" key="8">
    <source>
        <dbReference type="EMBL" id="KAF6036645.1"/>
    </source>
</evidence>
<dbReference type="Proteomes" id="UP000593567">
    <property type="component" value="Unassembled WGS sequence"/>
</dbReference>
<keyword evidence="9" id="KW-1185">Reference proteome</keyword>
<keyword evidence="5 7" id="KW-0472">Membrane</keyword>
<protein>
    <recommendedName>
        <fullName evidence="10">Major facilitator superfamily (MFS) profile domain-containing protein</fullName>
    </recommendedName>
</protein>
<evidence type="ECO:0000256" key="3">
    <source>
        <dbReference type="ARBA" id="ARBA00022692"/>
    </source>
</evidence>
<dbReference type="PANTHER" id="PTHR43385:SF1">
    <property type="entry name" value="RIBOFLAVIN TRANSPORTER RIBJ"/>
    <property type="match status" value="1"/>
</dbReference>
<evidence type="ECO:0000313" key="9">
    <source>
        <dbReference type="Proteomes" id="UP000593567"/>
    </source>
</evidence>
<feature type="compositionally biased region" description="Polar residues" evidence="6">
    <location>
        <begin position="170"/>
        <end position="185"/>
    </location>
</feature>
<dbReference type="GO" id="GO:0022857">
    <property type="term" value="F:transmembrane transporter activity"/>
    <property type="evidence" value="ECO:0007669"/>
    <property type="project" value="InterPro"/>
</dbReference>
<feature type="region of interest" description="Disordered" evidence="6">
    <location>
        <begin position="166"/>
        <end position="185"/>
    </location>
</feature>
<reference evidence="8" key="1">
    <citation type="submission" date="2020-06" db="EMBL/GenBank/DDBJ databases">
        <title>Draft genome of Bugula neritina, a colonial animal packing powerful symbionts and potential medicines.</title>
        <authorList>
            <person name="Rayko M."/>
        </authorList>
    </citation>
    <scope>NUCLEOTIDE SEQUENCE [LARGE SCALE GENOMIC DNA]</scope>
    <source>
        <strain evidence="8">Kwan_BN1</strain>
    </source>
</reference>
<evidence type="ECO:0000256" key="5">
    <source>
        <dbReference type="ARBA" id="ARBA00023136"/>
    </source>
</evidence>
<keyword evidence="3 7" id="KW-0812">Transmembrane</keyword>
<dbReference type="SUPFAM" id="SSF103473">
    <property type="entry name" value="MFS general substrate transporter"/>
    <property type="match status" value="1"/>
</dbReference>
<organism evidence="8 9">
    <name type="scientific">Bugula neritina</name>
    <name type="common">Brown bryozoan</name>
    <name type="synonym">Sertularia neritina</name>
    <dbReference type="NCBI Taxonomy" id="10212"/>
    <lineage>
        <taxon>Eukaryota</taxon>
        <taxon>Metazoa</taxon>
        <taxon>Spiralia</taxon>
        <taxon>Lophotrochozoa</taxon>
        <taxon>Bryozoa</taxon>
        <taxon>Gymnolaemata</taxon>
        <taxon>Cheilostomatida</taxon>
        <taxon>Flustrina</taxon>
        <taxon>Buguloidea</taxon>
        <taxon>Bugulidae</taxon>
        <taxon>Bugula</taxon>
    </lineage>
</organism>
<evidence type="ECO:0000256" key="4">
    <source>
        <dbReference type="ARBA" id="ARBA00022989"/>
    </source>
</evidence>
<accession>A0A7J7KEI7</accession>
<feature type="transmembrane region" description="Helical" evidence="7">
    <location>
        <begin position="12"/>
        <end position="33"/>
    </location>
</feature>
<evidence type="ECO:0000256" key="2">
    <source>
        <dbReference type="ARBA" id="ARBA00022448"/>
    </source>
</evidence>
<feature type="transmembrane region" description="Helical" evidence="7">
    <location>
        <begin position="39"/>
        <end position="62"/>
    </location>
</feature>
<dbReference type="GO" id="GO:0016020">
    <property type="term" value="C:membrane"/>
    <property type="evidence" value="ECO:0007669"/>
    <property type="project" value="UniProtKB-SubCell"/>
</dbReference>
<evidence type="ECO:0000256" key="6">
    <source>
        <dbReference type="SAM" id="MobiDB-lite"/>
    </source>
</evidence>
<dbReference type="InterPro" id="IPR011701">
    <property type="entry name" value="MFS"/>
</dbReference>
<feature type="transmembrane region" description="Helical" evidence="7">
    <location>
        <begin position="236"/>
        <end position="255"/>
    </location>
</feature>
<comment type="subcellular location">
    <subcellularLocation>
        <location evidence="1">Membrane</location>
        <topology evidence="1">Multi-pass membrane protein</topology>
    </subcellularLocation>
</comment>
<comment type="caution">
    <text evidence="8">The sequence shown here is derived from an EMBL/GenBank/DDBJ whole genome shotgun (WGS) entry which is preliminary data.</text>
</comment>
<evidence type="ECO:0008006" key="10">
    <source>
        <dbReference type="Google" id="ProtNLM"/>
    </source>
</evidence>
<feature type="transmembrane region" description="Helical" evidence="7">
    <location>
        <begin position="136"/>
        <end position="156"/>
    </location>
</feature>
<proteinExistence type="predicted"/>
<dbReference type="EMBL" id="VXIV02000691">
    <property type="protein sequence ID" value="KAF6036645.1"/>
    <property type="molecule type" value="Genomic_DNA"/>
</dbReference>
<keyword evidence="2" id="KW-0813">Transport</keyword>
<sequence>MFLGGILEKKVGTRFATLIGCLITSLGVFLSAYTIKVSYYLFLVTYGVMFGVGIGIAYAPPMSVAMSWFPRHRGVANGFIVAGFGGGAFIFDQVQTAFLNPHNVKAVGAKELGTSQDIGDDKYFNDDLVLAQVPNMFILLGLCYTTLQIVGVLLLFPVNSPEKSEEIEALNQSEGEGTPALSGSHQVTSMTPKEVVKTRHFITLWCMFLLNAVCVLFISTLYKTYGESEVVNDDRYLTTLGSAAAVCNAVGRILWGLFADKVSFKAAIVTLSSAMLMASLYITTYLLSQLGKLFSLFGFVSSL</sequence>
<dbReference type="InterPro" id="IPR052983">
    <property type="entry name" value="MFS_Riboflavin_Transporter"/>
</dbReference>
<evidence type="ECO:0000256" key="7">
    <source>
        <dbReference type="SAM" id="Phobius"/>
    </source>
</evidence>
<name>A0A7J7KEI7_BUGNE</name>
<dbReference type="OrthoDB" id="410267at2759"/>
<evidence type="ECO:0000256" key="1">
    <source>
        <dbReference type="ARBA" id="ARBA00004141"/>
    </source>
</evidence>
<feature type="transmembrane region" description="Helical" evidence="7">
    <location>
        <begin position="202"/>
        <end position="224"/>
    </location>
</feature>
<dbReference type="AlphaFoldDB" id="A0A7J7KEI7"/>
<feature type="transmembrane region" description="Helical" evidence="7">
    <location>
        <begin position="267"/>
        <end position="287"/>
    </location>
</feature>
<dbReference type="InterPro" id="IPR036259">
    <property type="entry name" value="MFS_trans_sf"/>
</dbReference>
<feature type="transmembrane region" description="Helical" evidence="7">
    <location>
        <begin position="74"/>
        <end position="91"/>
    </location>
</feature>
<dbReference type="Pfam" id="PF07690">
    <property type="entry name" value="MFS_1"/>
    <property type="match status" value="1"/>
</dbReference>
<gene>
    <name evidence="8" type="ORF">EB796_005038</name>
</gene>
<keyword evidence="4 7" id="KW-1133">Transmembrane helix</keyword>